<accession>A0A139LFW9</accession>
<reference evidence="1 2" key="1">
    <citation type="submission" date="2016-02" db="EMBL/GenBank/DDBJ databases">
        <authorList>
            <person name="Wen L."/>
            <person name="He K."/>
            <person name="Yang H."/>
        </authorList>
    </citation>
    <scope>NUCLEOTIDE SEQUENCE [LARGE SCALE GENOMIC DNA]</scope>
    <source>
        <strain evidence="1 2">KLE1704</strain>
    </source>
</reference>
<protein>
    <submittedName>
        <fullName evidence="1">Uncharacterized protein</fullName>
    </submittedName>
</protein>
<dbReference type="Proteomes" id="UP000070319">
    <property type="component" value="Unassembled WGS sequence"/>
</dbReference>
<proteinExistence type="predicted"/>
<sequence>MKNKILNFLGVKQVCCYVLSLACFIFWGCSNELLQNEVDTTIERVNTRTEVLDIVTIGGVQYEVYDYLSFETTVGCVYATTTSHLEIKISYPTVNLRGLVVNKEWKDYYDYNFTGTNIYDWCVPIESIVEDQLYIDDKIYVPIDGSDTYLYLNIAANCPYSWSGNKERIWIRYYFTHKDYNYRYLMLENSEDDPQHYKACLAVPFNSSDIYGHISIGDVRISDSYGNWGPMYLDY</sequence>
<comment type="caution">
    <text evidence="1">The sequence shown here is derived from an EMBL/GenBank/DDBJ whole genome shotgun (WGS) entry which is preliminary data.</text>
</comment>
<evidence type="ECO:0000313" key="1">
    <source>
        <dbReference type="EMBL" id="KXT50314.1"/>
    </source>
</evidence>
<organism evidence="1">
    <name type="scientific">Bacteroides intestinalis</name>
    <dbReference type="NCBI Taxonomy" id="329854"/>
    <lineage>
        <taxon>Bacteria</taxon>
        <taxon>Pseudomonadati</taxon>
        <taxon>Bacteroidota</taxon>
        <taxon>Bacteroidia</taxon>
        <taxon>Bacteroidales</taxon>
        <taxon>Bacteroidaceae</taxon>
        <taxon>Bacteroides</taxon>
    </lineage>
</organism>
<dbReference type="RefSeq" id="WP_156482044.1">
    <property type="nucleotide sequence ID" value="NZ_KQ968695.1"/>
</dbReference>
<dbReference type="PROSITE" id="PS51257">
    <property type="entry name" value="PROKAR_LIPOPROTEIN"/>
    <property type="match status" value="1"/>
</dbReference>
<dbReference type="AlphaFoldDB" id="A0A139LFW9"/>
<dbReference type="EMBL" id="LTDF01000084">
    <property type="protein sequence ID" value="KXT50314.1"/>
    <property type="molecule type" value="Genomic_DNA"/>
</dbReference>
<dbReference type="PATRIC" id="fig|329854.7.peg.2464"/>
<evidence type="ECO:0000313" key="2">
    <source>
        <dbReference type="Proteomes" id="UP000070319"/>
    </source>
</evidence>
<name>A0A139LFW9_9BACE</name>
<gene>
    <name evidence="1" type="ORF">HMPREF2531_02418</name>
</gene>